<dbReference type="AlphaFoldDB" id="A0A6J5X6X0"/>
<gene>
    <name evidence="1" type="ORF">ORAREDHAP_LOCUS30820</name>
</gene>
<keyword evidence="2" id="KW-1185">Reference proteome</keyword>
<organism evidence="1 2">
    <name type="scientific">Prunus armeniaca</name>
    <name type="common">Apricot</name>
    <name type="synonym">Armeniaca vulgaris</name>
    <dbReference type="NCBI Taxonomy" id="36596"/>
    <lineage>
        <taxon>Eukaryota</taxon>
        <taxon>Viridiplantae</taxon>
        <taxon>Streptophyta</taxon>
        <taxon>Embryophyta</taxon>
        <taxon>Tracheophyta</taxon>
        <taxon>Spermatophyta</taxon>
        <taxon>Magnoliopsida</taxon>
        <taxon>eudicotyledons</taxon>
        <taxon>Gunneridae</taxon>
        <taxon>Pentapetalae</taxon>
        <taxon>rosids</taxon>
        <taxon>fabids</taxon>
        <taxon>Rosales</taxon>
        <taxon>Rosaceae</taxon>
        <taxon>Amygdaloideae</taxon>
        <taxon>Amygdaleae</taxon>
        <taxon>Prunus</taxon>
    </lineage>
</organism>
<dbReference type="EMBL" id="CAEKKB010000005">
    <property type="protein sequence ID" value="CAB4309559.1"/>
    <property type="molecule type" value="Genomic_DNA"/>
</dbReference>
<sequence length="96" mass="10862">MGQDPAANKTFNGFSKVWCGDQNMYHNSHVLQYKLIGFTCQYTGRTLSTFPTFHRDQDLCCLMQMVSCGAICCKEATYLGMTHQGEAKLFCFVLDL</sequence>
<accession>A0A6J5X6X0</accession>
<protein>
    <submittedName>
        <fullName evidence="1">Uncharacterized protein</fullName>
    </submittedName>
</protein>
<proteinExistence type="predicted"/>
<evidence type="ECO:0000313" key="2">
    <source>
        <dbReference type="Proteomes" id="UP000507245"/>
    </source>
</evidence>
<dbReference type="Proteomes" id="UP000507245">
    <property type="component" value="Unassembled WGS sequence"/>
</dbReference>
<reference evidence="2" key="1">
    <citation type="journal article" date="2020" name="Genome Biol.">
        <title>Gamete binning: chromosome-level and haplotype-resolved genome assembly enabled by high-throughput single-cell sequencing of gamete genomes.</title>
        <authorList>
            <person name="Campoy J.A."/>
            <person name="Sun H."/>
            <person name="Goel M."/>
            <person name="Jiao W.-B."/>
            <person name="Folz-Donahue K."/>
            <person name="Wang N."/>
            <person name="Rubio M."/>
            <person name="Liu C."/>
            <person name="Kukat C."/>
            <person name="Ruiz D."/>
            <person name="Huettel B."/>
            <person name="Schneeberger K."/>
        </authorList>
    </citation>
    <scope>NUCLEOTIDE SEQUENCE [LARGE SCALE GENOMIC DNA]</scope>
    <source>
        <strain evidence="2">cv. Rojo Pasion</strain>
    </source>
</reference>
<name>A0A6J5X6X0_PRUAR</name>
<evidence type="ECO:0000313" key="1">
    <source>
        <dbReference type="EMBL" id="CAB4309559.1"/>
    </source>
</evidence>